<organism evidence="5">
    <name type="scientific">Spodoptera frugiperda</name>
    <name type="common">Fall armyworm</name>
    <dbReference type="NCBI Taxonomy" id="7108"/>
    <lineage>
        <taxon>Eukaryota</taxon>
        <taxon>Metazoa</taxon>
        <taxon>Ecdysozoa</taxon>
        <taxon>Arthropoda</taxon>
        <taxon>Hexapoda</taxon>
        <taxon>Insecta</taxon>
        <taxon>Pterygota</taxon>
        <taxon>Neoptera</taxon>
        <taxon>Endopterygota</taxon>
        <taxon>Lepidoptera</taxon>
        <taxon>Glossata</taxon>
        <taxon>Ditrysia</taxon>
        <taxon>Noctuoidea</taxon>
        <taxon>Noctuidae</taxon>
        <taxon>Amphipyrinae</taxon>
        <taxon>Spodoptera</taxon>
    </lineage>
</organism>
<evidence type="ECO:0000256" key="1">
    <source>
        <dbReference type="PROSITE-ProRule" id="PRU00371"/>
    </source>
</evidence>
<evidence type="ECO:0000259" key="4">
    <source>
        <dbReference type="PROSITE" id="PS51031"/>
    </source>
</evidence>
<dbReference type="PANTHER" id="PTHR12243:SF64">
    <property type="entry name" value="DORSAL INTERACTING PROTEIN 3-RELATED"/>
    <property type="match status" value="1"/>
</dbReference>
<evidence type="ECO:0000313" key="5">
    <source>
        <dbReference type="EMBL" id="SOQ37578.1"/>
    </source>
</evidence>
<dbReference type="GO" id="GO:0003677">
    <property type="term" value="F:DNA binding"/>
    <property type="evidence" value="ECO:0007669"/>
    <property type="project" value="InterPro"/>
</dbReference>
<feature type="region of interest" description="Disordered" evidence="2">
    <location>
        <begin position="111"/>
        <end position="136"/>
    </location>
</feature>
<feature type="compositionally biased region" description="Basic and acidic residues" evidence="2">
    <location>
        <begin position="111"/>
        <end position="126"/>
    </location>
</feature>
<dbReference type="Pfam" id="PF10545">
    <property type="entry name" value="MADF_DNA_bdg"/>
    <property type="match status" value="1"/>
</dbReference>
<accession>A0A2H1V9R7</accession>
<dbReference type="GO" id="GO:0005667">
    <property type="term" value="C:transcription regulator complex"/>
    <property type="evidence" value="ECO:0007669"/>
    <property type="project" value="TreeGrafter"/>
</dbReference>
<keyword evidence="1" id="KW-0539">Nucleus</keyword>
<feature type="domain" description="BESS" evidence="4">
    <location>
        <begin position="143"/>
        <end position="182"/>
    </location>
</feature>
<dbReference type="PROSITE" id="PS51031">
    <property type="entry name" value="BESS"/>
    <property type="match status" value="1"/>
</dbReference>
<dbReference type="InterPro" id="IPR006578">
    <property type="entry name" value="MADF-dom"/>
</dbReference>
<dbReference type="InterPro" id="IPR039353">
    <property type="entry name" value="TF_Adf1"/>
</dbReference>
<evidence type="ECO:0000259" key="3">
    <source>
        <dbReference type="PROSITE" id="PS51029"/>
    </source>
</evidence>
<dbReference type="SMART" id="SM00595">
    <property type="entry name" value="MADF"/>
    <property type="match status" value="1"/>
</dbReference>
<comment type="subcellular location">
    <subcellularLocation>
        <location evidence="1">Nucleus</location>
    </subcellularLocation>
</comment>
<dbReference type="PROSITE" id="PS51029">
    <property type="entry name" value="MADF"/>
    <property type="match status" value="1"/>
</dbReference>
<dbReference type="GO" id="GO:0006357">
    <property type="term" value="P:regulation of transcription by RNA polymerase II"/>
    <property type="evidence" value="ECO:0007669"/>
    <property type="project" value="TreeGrafter"/>
</dbReference>
<dbReference type="GO" id="GO:0005634">
    <property type="term" value="C:nucleus"/>
    <property type="evidence" value="ECO:0007669"/>
    <property type="project" value="UniProtKB-SubCell"/>
</dbReference>
<sequence length="215" mass="25430">MSETERLIELVKNRRFLYDLSDPLYKDRHKRMEAWKEISRLMGSGSGTAHIWSAKWKGLKDNYAKYKKTSEPGFVEAYKKYKHWPWADKVKFLDDCVSTTCRRVYNYTPKEIREPSPENTDPKTSEDNLNEGTSECEVKKDSLDGVDHFFLSYAETFKKLPPRMQIMLKLEIATLFTRYELQAEGMSKESIENMPRIVPHPVKYEFDFENDIMNE</sequence>
<name>A0A2H1V9R7_SPOFR</name>
<feature type="domain" description="MADF" evidence="3">
    <location>
        <begin position="6"/>
        <end position="98"/>
    </location>
</feature>
<dbReference type="PANTHER" id="PTHR12243">
    <property type="entry name" value="MADF DOMAIN TRANSCRIPTION FACTOR"/>
    <property type="match status" value="1"/>
</dbReference>
<protein>
    <submittedName>
        <fullName evidence="5">SFRICE_017045</fullName>
    </submittedName>
</protein>
<gene>
    <name evidence="5" type="ORF">SFRICE_017045</name>
</gene>
<dbReference type="AlphaFoldDB" id="A0A2H1V9R7"/>
<dbReference type="EMBL" id="ODYU01001420">
    <property type="protein sequence ID" value="SOQ37578.1"/>
    <property type="molecule type" value="Genomic_DNA"/>
</dbReference>
<proteinExistence type="predicted"/>
<reference evidence="5" key="1">
    <citation type="submission" date="2016-07" db="EMBL/GenBank/DDBJ databases">
        <authorList>
            <person name="Bretaudeau A."/>
        </authorList>
    </citation>
    <scope>NUCLEOTIDE SEQUENCE</scope>
    <source>
        <strain evidence="5">Rice</strain>
        <tissue evidence="5">Whole body</tissue>
    </source>
</reference>
<dbReference type="InterPro" id="IPR004210">
    <property type="entry name" value="BESS_motif"/>
</dbReference>
<evidence type="ECO:0000256" key="2">
    <source>
        <dbReference type="SAM" id="MobiDB-lite"/>
    </source>
</evidence>